<sequence>MPFSFDNSISLWGKEGSKISNKNLNFCLGTLLKMNKNGRPSFFSNKVYKMDENGRNLIQPFLSIPNFSNTKTSLYPYESDNTMLFPILILILFTLFVGFLGIPFNQDVDILSKWLTPSINLLHQSSNNSIDWYEFCKDAVFSVSIACFGIYIAFFYINLFIHLFKIWT</sequence>
<evidence type="ECO:0000256" key="17">
    <source>
        <dbReference type="ARBA" id="ARBA00031649"/>
    </source>
</evidence>
<keyword evidence="8" id="KW-0874">Quinone</keyword>
<evidence type="ECO:0000256" key="1">
    <source>
        <dbReference type="ARBA" id="ARBA00004059"/>
    </source>
</evidence>
<name>A0A251SUU8_HELAN</name>
<evidence type="ECO:0000256" key="14">
    <source>
        <dbReference type="ARBA" id="ARBA00023078"/>
    </source>
</evidence>
<dbReference type="EMBL" id="CM007902">
    <property type="protein sequence ID" value="OTG02484.1"/>
    <property type="molecule type" value="Genomic_DNA"/>
</dbReference>
<keyword evidence="6" id="KW-0934">Plastid</keyword>
<evidence type="ECO:0000256" key="11">
    <source>
        <dbReference type="ARBA" id="ARBA00022967"/>
    </source>
</evidence>
<proteinExistence type="inferred from homology"/>
<dbReference type="GO" id="GO:0009535">
    <property type="term" value="C:chloroplast thylakoid membrane"/>
    <property type="evidence" value="ECO:0007669"/>
    <property type="project" value="UniProtKB-SubCell"/>
</dbReference>
<evidence type="ECO:0000256" key="5">
    <source>
        <dbReference type="ARBA" id="ARBA00018648"/>
    </source>
</evidence>
<keyword evidence="11" id="KW-1278">Translocase</keyword>
<feature type="domain" description="NADH:ubiquinone/plastoquinone oxidoreductase chloroplast chain 5 C-terminal" evidence="21">
    <location>
        <begin position="7"/>
        <end position="156"/>
    </location>
</feature>
<evidence type="ECO:0000313" key="23">
    <source>
        <dbReference type="EMBL" id="OTG02484.1"/>
    </source>
</evidence>
<keyword evidence="22" id="KW-0808">Transferase</keyword>
<accession>A0A251SUU8</accession>
<evidence type="ECO:0000313" key="22">
    <source>
        <dbReference type="EMBL" id="KAF5774563.1"/>
    </source>
</evidence>
<comment type="catalytic activity">
    <reaction evidence="19">
        <text>a plastoquinone + NADH + (n+1) H(+)(in) = a plastoquinol + NAD(+) + n H(+)(out)</text>
        <dbReference type="Rhea" id="RHEA:42608"/>
        <dbReference type="Rhea" id="RHEA-COMP:9561"/>
        <dbReference type="Rhea" id="RHEA-COMP:9562"/>
        <dbReference type="ChEBI" id="CHEBI:15378"/>
        <dbReference type="ChEBI" id="CHEBI:17757"/>
        <dbReference type="ChEBI" id="CHEBI:57540"/>
        <dbReference type="ChEBI" id="CHEBI:57945"/>
        <dbReference type="ChEBI" id="CHEBI:62192"/>
    </reaction>
</comment>
<comment type="similarity">
    <text evidence="3">Belongs to the complex I subunit 5 family.</text>
</comment>
<reference evidence="22 24" key="1">
    <citation type="journal article" date="2017" name="Nature">
        <title>The sunflower genome provides insights into oil metabolism, flowering and Asterid evolution.</title>
        <authorList>
            <person name="Badouin H."/>
            <person name="Gouzy J."/>
            <person name="Grassa C.J."/>
            <person name="Murat F."/>
            <person name="Staton S.E."/>
            <person name="Cottret L."/>
            <person name="Lelandais-Briere C."/>
            <person name="Owens G.L."/>
            <person name="Carrere S."/>
            <person name="Mayjonade B."/>
            <person name="Legrand L."/>
            <person name="Gill N."/>
            <person name="Kane N.C."/>
            <person name="Bowers J.E."/>
            <person name="Hubner S."/>
            <person name="Bellec A."/>
            <person name="Berard A."/>
            <person name="Berges H."/>
            <person name="Blanchet N."/>
            <person name="Boniface M.C."/>
            <person name="Brunel D."/>
            <person name="Catrice O."/>
            <person name="Chaidir N."/>
            <person name="Claudel C."/>
            <person name="Donnadieu C."/>
            <person name="Faraut T."/>
            <person name="Fievet G."/>
            <person name="Helmstetter N."/>
            <person name="King M."/>
            <person name="Knapp S.J."/>
            <person name="Lai Z."/>
            <person name="Le Paslier M.C."/>
            <person name="Lippi Y."/>
            <person name="Lorenzon L."/>
            <person name="Mandel J.R."/>
            <person name="Marage G."/>
            <person name="Marchand G."/>
            <person name="Marquand E."/>
            <person name="Bret-Mestries E."/>
            <person name="Morien E."/>
            <person name="Nambeesan S."/>
            <person name="Nguyen T."/>
            <person name="Pegot-Espagnet P."/>
            <person name="Pouilly N."/>
            <person name="Raftis F."/>
            <person name="Sallet E."/>
            <person name="Schiex T."/>
            <person name="Thomas J."/>
            <person name="Vandecasteele C."/>
            <person name="Vares D."/>
            <person name="Vear F."/>
            <person name="Vautrin S."/>
            <person name="Crespi M."/>
            <person name="Mangin B."/>
            <person name="Burke J.M."/>
            <person name="Salse J."/>
            <person name="Munos S."/>
            <person name="Vincourt P."/>
            <person name="Rieseberg L.H."/>
            <person name="Langlade N.B."/>
        </authorList>
    </citation>
    <scope>NUCLEOTIDE SEQUENCE [LARGE SCALE GENOMIC DNA]</scope>
    <source>
        <strain evidence="24">cv. SF193</strain>
        <tissue evidence="22">Leaves</tissue>
    </source>
</reference>
<evidence type="ECO:0000256" key="13">
    <source>
        <dbReference type="ARBA" id="ARBA00023027"/>
    </source>
</evidence>
<evidence type="ECO:0000256" key="6">
    <source>
        <dbReference type="ARBA" id="ARBA00022528"/>
    </source>
</evidence>
<evidence type="ECO:0000256" key="16">
    <source>
        <dbReference type="ARBA" id="ARBA00029876"/>
    </source>
</evidence>
<comment type="subunit">
    <text evidence="4">NDH is composed of at least 16 different subunits, 5 of which are encoded in the nucleus.</text>
</comment>
<evidence type="ECO:0000256" key="10">
    <source>
        <dbReference type="ARBA" id="ARBA00022957"/>
    </source>
</evidence>
<keyword evidence="23" id="KW-0830">Ubiquinone</keyword>
<keyword evidence="7 20" id="KW-0812">Transmembrane</keyword>
<dbReference type="InterPro" id="IPR002128">
    <property type="entry name" value="NADH_UbQ_OxRdtase_chlpt_su5_C"/>
</dbReference>
<feature type="transmembrane region" description="Helical" evidence="20">
    <location>
        <begin position="139"/>
        <end position="164"/>
    </location>
</feature>
<evidence type="ECO:0000256" key="3">
    <source>
        <dbReference type="ARBA" id="ARBA00008200"/>
    </source>
</evidence>
<comment type="subcellular location">
    <subcellularLocation>
        <location evidence="2">Plastid</location>
        <location evidence="2">Chloroplast thylakoid membrane</location>
        <topology evidence="2">Multi-pass membrane protein</topology>
    </subcellularLocation>
</comment>
<dbReference type="Proteomes" id="UP000215914">
    <property type="component" value="Chromosome 13"/>
</dbReference>
<dbReference type="EMBL" id="MNCJ02000328">
    <property type="protein sequence ID" value="KAF5774563.1"/>
    <property type="molecule type" value="Genomic_DNA"/>
</dbReference>
<dbReference type="STRING" id="4232.A0A251SUU8"/>
<dbReference type="AlphaFoldDB" id="A0A251SUU8"/>
<feature type="transmembrane region" description="Helical" evidence="20">
    <location>
        <begin position="83"/>
        <end position="104"/>
    </location>
</feature>
<dbReference type="GO" id="GO:0016740">
    <property type="term" value="F:transferase activity"/>
    <property type="evidence" value="ECO:0007669"/>
    <property type="project" value="UniProtKB-KW"/>
</dbReference>
<evidence type="ECO:0000313" key="24">
    <source>
        <dbReference type="Proteomes" id="UP000215914"/>
    </source>
</evidence>
<evidence type="ECO:0000256" key="4">
    <source>
        <dbReference type="ARBA" id="ARBA00011199"/>
    </source>
</evidence>
<evidence type="ECO:0000256" key="15">
    <source>
        <dbReference type="ARBA" id="ARBA00023136"/>
    </source>
</evidence>
<organism evidence="23 24">
    <name type="scientific">Helianthus annuus</name>
    <name type="common">Common sunflower</name>
    <dbReference type="NCBI Taxonomy" id="4232"/>
    <lineage>
        <taxon>Eukaryota</taxon>
        <taxon>Viridiplantae</taxon>
        <taxon>Streptophyta</taxon>
        <taxon>Embryophyta</taxon>
        <taxon>Tracheophyta</taxon>
        <taxon>Spermatophyta</taxon>
        <taxon>Magnoliopsida</taxon>
        <taxon>eudicotyledons</taxon>
        <taxon>Gunneridae</taxon>
        <taxon>Pentapetalae</taxon>
        <taxon>asterids</taxon>
        <taxon>campanulids</taxon>
        <taxon>Asterales</taxon>
        <taxon>Asteraceae</taxon>
        <taxon>Asteroideae</taxon>
        <taxon>Heliantheae alliance</taxon>
        <taxon>Heliantheae</taxon>
        <taxon>Helianthus</taxon>
    </lineage>
</organism>
<dbReference type="Pfam" id="PF01010">
    <property type="entry name" value="Proton_antipo_C"/>
    <property type="match status" value="1"/>
</dbReference>
<evidence type="ECO:0000256" key="2">
    <source>
        <dbReference type="ARBA" id="ARBA00004454"/>
    </source>
</evidence>
<keyword evidence="6" id="KW-0150">Chloroplast</keyword>
<comment type="function">
    <text evidence="1">NDH shuttles electrons from NAD(P)H:plastoquinone, via FMN and iron-sulfur (Fe-S) centers, to quinones in the photosynthetic chain and possibly in a chloroplast respiratory chain. The immediate electron acceptor for the enzyme in this species is believed to be plastoquinone. Couples the redox reaction to proton translocation, and thus conserves the redox energy in a proton gradient.</text>
</comment>
<evidence type="ECO:0000256" key="9">
    <source>
        <dbReference type="ARBA" id="ARBA00022857"/>
    </source>
</evidence>
<dbReference type="InParanoid" id="A0A251SUU8"/>
<comment type="catalytic activity">
    <reaction evidence="18">
        <text>a plastoquinone + NADPH + (n+1) H(+)(in) = a plastoquinol + NADP(+) + n H(+)(out)</text>
        <dbReference type="Rhea" id="RHEA:42612"/>
        <dbReference type="Rhea" id="RHEA-COMP:9561"/>
        <dbReference type="Rhea" id="RHEA-COMP:9562"/>
        <dbReference type="ChEBI" id="CHEBI:15378"/>
        <dbReference type="ChEBI" id="CHEBI:17757"/>
        <dbReference type="ChEBI" id="CHEBI:57783"/>
        <dbReference type="ChEBI" id="CHEBI:58349"/>
        <dbReference type="ChEBI" id="CHEBI:62192"/>
    </reaction>
</comment>
<evidence type="ECO:0000256" key="18">
    <source>
        <dbReference type="ARBA" id="ARBA00047726"/>
    </source>
</evidence>
<reference evidence="22" key="3">
    <citation type="submission" date="2020-06" db="EMBL/GenBank/DDBJ databases">
        <title>Helianthus annuus Genome sequencing and assembly Release 2.</title>
        <authorList>
            <person name="Gouzy J."/>
            <person name="Langlade N."/>
            <person name="Munos S."/>
        </authorList>
    </citation>
    <scope>NUCLEOTIDE SEQUENCE</scope>
    <source>
        <tissue evidence="22">Leaves</tissue>
    </source>
</reference>
<keyword evidence="15 20" id="KW-0472">Membrane</keyword>
<evidence type="ECO:0000256" key="12">
    <source>
        <dbReference type="ARBA" id="ARBA00022989"/>
    </source>
</evidence>
<evidence type="ECO:0000259" key="21">
    <source>
        <dbReference type="Pfam" id="PF01010"/>
    </source>
</evidence>
<protein>
    <recommendedName>
        <fullName evidence="5">NAD(P)H-quinone oxidoreductase subunit 5, chloroplastic</fullName>
    </recommendedName>
    <alternativeName>
        <fullName evidence="17">NAD(P)H dehydrogenase subunit 5</fullName>
    </alternativeName>
    <alternativeName>
        <fullName evidence="16">NADH-plastoquinone oxidoreductase subunit 5</fullName>
    </alternativeName>
</protein>
<keyword evidence="13" id="KW-0520">NAD</keyword>
<evidence type="ECO:0000256" key="20">
    <source>
        <dbReference type="SAM" id="Phobius"/>
    </source>
</evidence>
<reference evidence="23" key="2">
    <citation type="submission" date="2017-02" db="EMBL/GenBank/DDBJ databases">
        <title>Sunflower complete genome.</title>
        <authorList>
            <person name="Langlade N."/>
            <person name="Munos S."/>
        </authorList>
    </citation>
    <scope>NUCLEOTIDE SEQUENCE [LARGE SCALE GENOMIC DNA]</scope>
    <source>
        <tissue evidence="23">Leaves</tissue>
    </source>
</reference>
<keyword evidence="12 20" id="KW-1133">Transmembrane helix</keyword>
<keyword evidence="24" id="KW-1185">Reference proteome</keyword>
<keyword evidence="9" id="KW-0521">NADP</keyword>
<dbReference type="Gramene" id="mRNA:HanXRQr2_Chr13g0602051">
    <property type="protein sequence ID" value="CDS:HanXRQr2_Chr13g0602051.1"/>
    <property type="gene ID" value="HanXRQr2_Chr13g0602051"/>
</dbReference>
<dbReference type="GO" id="GO:0048038">
    <property type="term" value="F:quinone binding"/>
    <property type="evidence" value="ECO:0007669"/>
    <property type="project" value="UniProtKB-KW"/>
</dbReference>
<evidence type="ECO:0000256" key="19">
    <source>
        <dbReference type="ARBA" id="ARBA00048026"/>
    </source>
</evidence>
<evidence type="ECO:0000256" key="8">
    <source>
        <dbReference type="ARBA" id="ARBA00022719"/>
    </source>
</evidence>
<evidence type="ECO:0000256" key="7">
    <source>
        <dbReference type="ARBA" id="ARBA00022692"/>
    </source>
</evidence>
<gene>
    <name evidence="23" type="ORF">HannXRQ_Chr13g0413591</name>
    <name evidence="22" type="ORF">HanXRQr2_Chr13g0602051</name>
</gene>
<keyword evidence="14" id="KW-0793">Thylakoid</keyword>
<keyword evidence="10" id="KW-0618">Plastoquinone</keyword>